<dbReference type="PANTHER" id="PTHR45703">
    <property type="entry name" value="DYNEIN HEAVY CHAIN"/>
    <property type="match status" value="1"/>
</dbReference>
<comment type="caution">
    <text evidence="1">The sequence shown here is derived from an EMBL/GenBank/DDBJ whole genome shotgun (WGS) entry which is preliminary data.</text>
</comment>
<dbReference type="GO" id="GO:0051959">
    <property type="term" value="F:dynein light intermediate chain binding"/>
    <property type="evidence" value="ECO:0007669"/>
    <property type="project" value="InterPro"/>
</dbReference>
<dbReference type="PANTHER" id="PTHR45703:SF8">
    <property type="entry name" value="DYNEINS HEAVY CHAIN"/>
    <property type="match status" value="1"/>
</dbReference>
<dbReference type="EMBL" id="CAAALY010016220">
    <property type="protein sequence ID" value="VEL12907.1"/>
    <property type="molecule type" value="Genomic_DNA"/>
</dbReference>
<sequence length="356" mass="40890">MQDIIDQAKLIPQLVQPTMPPTPGIVDSTTEITTETGTAVENTATQSLNIKQNAGYAQQVAMAPENADLVRKITEHVRSAMRQAADYQSSLEANYSIYWGEDRKEFIRQFCRYGRLLTKDDLGPTGEIELPENPPTLEQFREQILKYDRVYEEVERIEDTRLFDSWLKADLKPFKQSLLAVIRQWSDKFKQYLVDHVTSTLNGLSLFIDDSTTDLKLEGEAEEVGYNKLVTVLERLKLIREAEDATDAGFEPLRETVAMLKEFGEELPDAMTKLLEFLPEQWHELKNVAILTKQKVQPLQEQEVQNIRLMSQRYDQDSARLRSEFSEADVFLFNCEEPYIVLDQVSPLNVIASMQS</sequence>
<dbReference type="AlphaFoldDB" id="A0A3S5CDS6"/>
<proteinExistence type="predicted"/>
<evidence type="ECO:0008006" key="3">
    <source>
        <dbReference type="Google" id="ProtNLM"/>
    </source>
</evidence>
<dbReference type="OrthoDB" id="10249909at2759"/>
<dbReference type="GO" id="GO:0007018">
    <property type="term" value="P:microtubule-based movement"/>
    <property type="evidence" value="ECO:0007669"/>
    <property type="project" value="InterPro"/>
</dbReference>
<accession>A0A3S5CDS6</accession>
<evidence type="ECO:0000313" key="2">
    <source>
        <dbReference type="Proteomes" id="UP000784294"/>
    </source>
</evidence>
<dbReference type="Proteomes" id="UP000784294">
    <property type="component" value="Unassembled WGS sequence"/>
</dbReference>
<protein>
    <recommendedName>
        <fullName evidence="3">Dynein heavy chain linker domain-containing protein</fullName>
    </recommendedName>
</protein>
<dbReference type="GO" id="GO:0030286">
    <property type="term" value="C:dynein complex"/>
    <property type="evidence" value="ECO:0007669"/>
    <property type="project" value="InterPro"/>
</dbReference>
<gene>
    <name evidence="1" type="ORF">PXEA_LOCUS6347</name>
</gene>
<dbReference type="GO" id="GO:0045505">
    <property type="term" value="F:dynein intermediate chain binding"/>
    <property type="evidence" value="ECO:0007669"/>
    <property type="project" value="InterPro"/>
</dbReference>
<name>A0A3S5CDS6_9PLAT</name>
<evidence type="ECO:0000313" key="1">
    <source>
        <dbReference type="EMBL" id="VEL12907.1"/>
    </source>
</evidence>
<dbReference type="InterPro" id="IPR026983">
    <property type="entry name" value="DHC"/>
</dbReference>
<reference evidence="1" key="1">
    <citation type="submission" date="2018-11" db="EMBL/GenBank/DDBJ databases">
        <authorList>
            <consortium name="Pathogen Informatics"/>
        </authorList>
    </citation>
    <scope>NUCLEOTIDE SEQUENCE</scope>
</reference>
<keyword evidence="2" id="KW-1185">Reference proteome</keyword>
<organism evidence="1 2">
    <name type="scientific">Protopolystoma xenopodis</name>
    <dbReference type="NCBI Taxonomy" id="117903"/>
    <lineage>
        <taxon>Eukaryota</taxon>
        <taxon>Metazoa</taxon>
        <taxon>Spiralia</taxon>
        <taxon>Lophotrochozoa</taxon>
        <taxon>Platyhelminthes</taxon>
        <taxon>Monogenea</taxon>
        <taxon>Polyopisthocotylea</taxon>
        <taxon>Polystomatidea</taxon>
        <taxon>Polystomatidae</taxon>
        <taxon>Protopolystoma</taxon>
    </lineage>
</organism>